<accession>A0AAV7PCW2</accession>
<organism evidence="1 2">
    <name type="scientific">Pleurodeles waltl</name>
    <name type="common">Iberian ribbed newt</name>
    <dbReference type="NCBI Taxonomy" id="8319"/>
    <lineage>
        <taxon>Eukaryota</taxon>
        <taxon>Metazoa</taxon>
        <taxon>Chordata</taxon>
        <taxon>Craniata</taxon>
        <taxon>Vertebrata</taxon>
        <taxon>Euteleostomi</taxon>
        <taxon>Amphibia</taxon>
        <taxon>Batrachia</taxon>
        <taxon>Caudata</taxon>
        <taxon>Salamandroidea</taxon>
        <taxon>Salamandridae</taxon>
        <taxon>Pleurodelinae</taxon>
        <taxon>Pleurodeles</taxon>
    </lineage>
</organism>
<gene>
    <name evidence="1" type="ORF">NDU88_004565</name>
</gene>
<reference evidence="1" key="1">
    <citation type="journal article" date="2022" name="bioRxiv">
        <title>Sequencing and chromosome-scale assembly of the giantPleurodeles waltlgenome.</title>
        <authorList>
            <person name="Brown T."/>
            <person name="Elewa A."/>
            <person name="Iarovenko S."/>
            <person name="Subramanian E."/>
            <person name="Araus A.J."/>
            <person name="Petzold A."/>
            <person name="Susuki M."/>
            <person name="Suzuki K.-i.T."/>
            <person name="Hayashi T."/>
            <person name="Toyoda A."/>
            <person name="Oliveira C."/>
            <person name="Osipova E."/>
            <person name="Leigh N.D."/>
            <person name="Simon A."/>
            <person name="Yun M.H."/>
        </authorList>
    </citation>
    <scope>NUCLEOTIDE SEQUENCE</scope>
    <source>
        <strain evidence="1">20211129_DDA</strain>
        <tissue evidence="1">Liver</tissue>
    </source>
</reference>
<protein>
    <submittedName>
        <fullName evidence="1">Uncharacterized protein</fullName>
    </submittedName>
</protein>
<evidence type="ECO:0000313" key="2">
    <source>
        <dbReference type="Proteomes" id="UP001066276"/>
    </source>
</evidence>
<dbReference type="AlphaFoldDB" id="A0AAV7PCW2"/>
<proteinExistence type="predicted"/>
<dbReference type="Proteomes" id="UP001066276">
    <property type="component" value="Chromosome 7"/>
</dbReference>
<evidence type="ECO:0000313" key="1">
    <source>
        <dbReference type="EMBL" id="KAJ1126156.1"/>
    </source>
</evidence>
<keyword evidence="2" id="KW-1185">Reference proteome</keyword>
<sequence>MGPGPLLASVSKKGVLRPARSPRVYFGAGNASPPSLALPKGPRAKLEDAAKVRALMQMRSRVYKGRALWWKYVTRQPPVS</sequence>
<dbReference type="EMBL" id="JANPWB010000011">
    <property type="protein sequence ID" value="KAJ1126156.1"/>
    <property type="molecule type" value="Genomic_DNA"/>
</dbReference>
<comment type="caution">
    <text evidence="1">The sequence shown here is derived from an EMBL/GenBank/DDBJ whole genome shotgun (WGS) entry which is preliminary data.</text>
</comment>
<name>A0AAV7PCW2_PLEWA</name>